<accession>A0A1Y2C9M1</accession>
<comment type="caution">
    <text evidence="2">The sequence shown here is derived from an EMBL/GenBank/DDBJ whole genome shotgun (WGS) entry which is preliminary data.</text>
</comment>
<name>A0A1Y2C9M1_9FUNG</name>
<feature type="transmembrane region" description="Helical" evidence="1">
    <location>
        <begin position="98"/>
        <end position="117"/>
    </location>
</feature>
<proteinExistence type="predicted"/>
<organism evidence="2 3">
    <name type="scientific">Rhizoclosmatium globosum</name>
    <dbReference type="NCBI Taxonomy" id="329046"/>
    <lineage>
        <taxon>Eukaryota</taxon>
        <taxon>Fungi</taxon>
        <taxon>Fungi incertae sedis</taxon>
        <taxon>Chytridiomycota</taxon>
        <taxon>Chytridiomycota incertae sedis</taxon>
        <taxon>Chytridiomycetes</taxon>
        <taxon>Chytridiales</taxon>
        <taxon>Chytriomycetaceae</taxon>
        <taxon>Rhizoclosmatium</taxon>
    </lineage>
</organism>
<dbReference type="EMBL" id="MCGO01000024">
    <property type="protein sequence ID" value="ORY43636.1"/>
    <property type="molecule type" value="Genomic_DNA"/>
</dbReference>
<keyword evidence="1" id="KW-1133">Transmembrane helix</keyword>
<feature type="transmembrane region" description="Helical" evidence="1">
    <location>
        <begin position="73"/>
        <end position="92"/>
    </location>
</feature>
<sequence>MEAEGIGESYITSTIVVKLKVRLEEAAQGTCFDELMPGQLDLLISSQLFADRMATLNAGMRNYKVAHNSGPRIRLIVAIVVFVLSGISFTFFHSPESIVFIIWGALMMLGLAAILTYRKQKFEVFIKEKLARFNHEDENVRLKWKLVNTAKAPFLSWKPVPFKRTINIIHISKQGKENGEEFLPAYSEWLLNDGYGPVCMARLPSYKSTVLITSTNLH</sequence>
<protein>
    <submittedName>
        <fullName evidence="2">Uncharacterized protein</fullName>
    </submittedName>
</protein>
<keyword evidence="3" id="KW-1185">Reference proteome</keyword>
<dbReference type="Proteomes" id="UP000193642">
    <property type="component" value="Unassembled WGS sequence"/>
</dbReference>
<keyword evidence="1" id="KW-0812">Transmembrane</keyword>
<evidence type="ECO:0000256" key="1">
    <source>
        <dbReference type="SAM" id="Phobius"/>
    </source>
</evidence>
<gene>
    <name evidence="2" type="ORF">BCR33DRAFT_850864</name>
</gene>
<evidence type="ECO:0000313" key="3">
    <source>
        <dbReference type="Proteomes" id="UP000193642"/>
    </source>
</evidence>
<evidence type="ECO:0000313" key="2">
    <source>
        <dbReference type="EMBL" id="ORY43636.1"/>
    </source>
</evidence>
<dbReference type="AlphaFoldDB" id="A0A1Y2C9M1"/>
<keyword evidence="1" id="KW-0472">Membrane</keyword>
<reference evidence="2 3" key="1">
    <citation type="submission" date="2016-07" db="EMBL/GenBank/DDBJ databases">
        <title>Pervasive Adenine N6-methylation of Active Genes in Fungi.</title>
        <authorList>
            <consortium name="DOE Joint Genome Institute"/>
            <person name="Mondo S.J."/>
            <person name="Dannebaum R.O."/>
            <person name="Kuo R.C."/>
            <person name="Labutti K."/>
            <person name="Haridas S."/>
            <person name="Kuo A."/>
            <person name="Salamov A."/>
            <person name="Ahrendt S.R."/>
            <person name="Lipzen A."/>
            <person name="Sullivan W."/>
            <person name="Andreopoulos W.B."/>
            <person name="Clum A."/>
            <person name="Lindquist E."/>
            <person name="Daum C."/>
            <person name="Ramamoorthy G.K."/>
            <person name="Gryganskyi A."/>
            <person name="Culley D."/>
            <person name="Magnuson J.K."/>
            <person name="James T.Y."/>
            <person name="O'Malley M.A."/>
            <person name="Stajich J.E."/>
            <person name="Spatafora J.W."/>
            <person name="Visel A."/>
            <person name="Grigoriev I.V."/>
        </authorList>
    </citation>
    <scope>NUCLEOTIDE SEQUENCE [LARGE SCALE GENOMIC DNA]</scope>
    <source>
        <strain evidence="2 3">JEL800</strain>
    </source>
</reference>